<dbReference type="HOGENOM" id="CLU_550521_0_0_1"/>
<dbReference type="EMBL" id="KN823049">
    <property type="protein sequence ID" value="KIO25086.1"/>
    <property type="molecule type" value="Genomic_DNA"/>
</dbReference>
<feature type="region of interest" description="Disordered" evidence="1">
    <location>
        <begin position="109"/>
        <end position="331"/>
    </location>
</feature>
<feature type="compositionally biased region" description="Low complexity" evidence="1">
    <location>
        <begin position="195"/>
        <end position="210"/>
    </location>
</feature>
<feature type="compositionally biased region" description="Pro residues" evidence="1">
    <location>
        <begin position="303"/>
        <end position="314"/>
    </location>
</feature>
<feature type="region of interest" description="Disordered" evidence="1">
    <location>
        <begin position="1"/>
        <end position="89"/>
    </location>
</feature>
<feature type="compositionally biased region" description="Basic residues" evidence="1">
    <location>
        <begin position="159"/>
        <end position="168"/>
    </location>
</feature>
<dbReference type="STRING" id="1051891.A0A0C3QFV7"/>
<dbReference type="Proteomes" id="UP000054248">
    <property type="component" value="Unassembled WGS sequence"/>
</dbReference>
<feature type="region of interest" description="Disordered" evidence="1">
    <location>
        <begin position="346"/>
        <end position="375"/>
    </location>
</feature>
<evidence type="ECO:0000256" key="1">
    <source>
        <dbReference type="SAM" id="MobiDB-lite"/>
    </source>
</evidence>
<evidence type="ECO:0000313" key="2">
    <source>
        <dbReference type="EMBL" id="KIO25086.1"/>
    </source>
</evidence>
<feature type="compositionally biased region" description="Low complexity" evidence="1">
    <location>
        <begin position="24"/>
        <end position="88"/>
    </location>
</feature>
<reference evidence="3" key="2">
    <citation type="submission" date="2015-01" db="EMBL/GenBank/DDBJ databases">
        <title>Evolutionary Origins and Diversification of the Mycorrhizal Mutualists.</title>
        <authorList>
            <consortium name="DOE Joint Genome Institute"/>
            <consortium name="Mycorrhizal Genomics Consortium"/>
            <person name="Kohler A."/>
            <person name="Kuo A."/>
            <person name="Nagy L.G."/>
            <person name="Floudas D."/>
            <person name="Copeland A."/>
            <person name="Barry K.W."/>
            <person name="Cichocki N."/>
            <person name="Veneault-Fourrey C."/>
            <person name="LaButti K."/>
            <person name="Lindquist E.A."/>
            <person name="Lipzen A."/>
            <person name="Lundell T."/>
            <person name="Morin E."/>
            <person name="Murat C."/>
            <person name="Riley R."/>
            <person name="Ohm R."/>
            <person name="Sun H."/>
            <person name="Tunlid A."/>
            <person name="Henrissat B."/>
            <person name="Grigoriev I.V."/>
            <person name="Hibbett D.S."/>
            <person name="Martin F."/>
        </authorList>
    </citation>
    <scope>NUCLEOTIDE SEQUENCE [LARGE SCALE GENOMIC DNA]</scope>
    <source>
        <strain evidence="3">MUT 4182</strain>
    </source>
</reference>
<keyword evidence="3" id="KW-1185">Reference proteome</keyword>
<accession>A0A0C3QFV7</accession>
<name>A0A0C3QFV7_9AGAM</name>
<feature type="compositionally biased region" description="Polar residues" evidence="1">
    <location>
        <begin position="318"/>
        <end position="330"/>
    </location>
</feature>
<feature type="non-terminal residue" evidence="2">
    <location>
        <position position="496"/>
    </location>
</feature>
<protein>
    <submittedName>
        <fullName evidence="2">Uncharacterized protein</fullName>
    </submittedName>
</protein>
<dbReference type="OrthoDB" id="3264095at2759"/>
<gene>
    <name evidence="2" type="ORF">M407DRAFT_25615</name>
</gene>
<dbReference type="AlphaFoldDB" id="A0A0C3QFV7"/>
<feature type="compositionally biased region" description="Low complexity" evidence="1">
    <location>
        <begin position="275"/>
        <end position="288"/>
    </location>
</feature>
<sequence>MLAVVPHITTARLDGPAHPVDPITPVVTAAPPAPQTTNTPPAAATANTPDGSNIATSPSTSAAPSPSKNKSDSKSGATAGAGTASTVAPLTAVGSQDSILGSWSTLSIPKSAVTTPGKPGSRKSKRGNSSPQPNNELHGPSTDPPMTAATTGSFLAPRSRSKSRRGNNRLHSNSAPTAAPPRTLVPEPAPPPPSALNNKPLKPPQRLSSSSKDRRRKHTSTERRQSTPYPLVAAVARRNRLSSGPLTGIYPSETGGSESLRPSGIVRRPSPVPPSSSHSDSSRSSDSYDSLKEVGSALKSTAGPPPSRPLPARPTMPSSHQVLPSMTPKPSVSHLHLLAALRSQAQSPLRLPPPTPGLPRIFHPSPLNPNPPPPSPYNGYQPIPRFSPLLSRHPGRHAHIVPLPSLTYPSVQQLPRALPPSEIDGQVWTSTQTGMEEYASDHPQDLRQRAIEMEARDELERVRVWCHDVFRVFLPNKNEEKIAGEDDASAGGDAFF</sequence>
<evidence type="ECO:0000313" key="3">
    <source>
        <dbReference type="Proteomes" id="UP000054248"/>
    </source>
</evidence>
<organism evidence="2 3">
    <name type="scientific">Tulasnella calospora MUT 4182</name>
    <dbReference type="NCBI Taxonomy" id="1051891"/>
    <lineage>
        <taxon>Eukaryota</taxon>
        <taxon>Fungi</taxon>
        <taxon>Dikarya</taxon>
        <taxon>Basidiomycota</taxon>
        <taxon>Agaricomycotina</taxon>
        <taxon>Agaricomycetes</taxon>
        <taxon>Cantharellales</taxon>
        <taxon>Tulasnellaceae</taxon>
        <taxon>Tulasnella</taxon>
    </lineage>
</organism>
<proteinExistence type="predicted"/>
<reference evidence="2 3" key="1">
    <citation type="submission" date="2014-04" db="EMBL/GenBank/DDBJ databases">
        <authorList>
            <consortium name="DOE Joint Genome Institute"/>
            <person name="Kuo A."/>
            <person name="Girlanda M."/>
            <person name="Perotto S."/>
            <person name="Kohler A."/>
            <person name="Nagy L.G."/>
            <person name="Floudas D."/>
            <person name="Copeland A."/>
            <person name="Barry K.W."/>
            <person name="Cichocki N."/>
            <person name="Veneault-Fourrey C."/>
            <person name="LaButti K."/>
            <person name="Lindquist E.A."/>
            <person name="Lipzen A."/>
            <person name="Lundell T."/>
            <person name="Morin E."/>
            <person name="Murat C."/>
            <person name="Sun H."/>
            <person name="Tunlid A."/>
            <person name="Henrissat B."/>
            <person name="Grigoriev I.V."/>
            <person name="Hibbett D.S."/>
            <person name="Martin F."/>
            <person name="Nordberg H.P."/>
            <person name="Cantor M.N."/>
            <person name="Hua S.X."/>
        </authorList>
    </citation>
    <scope>NUCLEOTIDE SEQUENCE [LARGE SCALE GENOMIC DNA]</scope>
    <source>
        <strain evidence="2 3">MUT 4182</strain>
    </source>
</reference>
<feature type="compositionally biased region" description="Pro residues" evidence="1">
    <location>
        <begin position="366"/>
        <end position="375"/>
    </location>
</feature>